<protein>
    <submittedName>
        <fullName evidence="1">Uncharacterized protein</fullName>
    </submittedName>
</protein>
<name>A0A817YEN2_9BILA</name>
<proteinExistence type="predicted"/>
<sequence length="133" mass="15334">MATHVTTVVKNVKYFDNKPNCNLRTLGGPDMRDALAYSFVQNPLSLCKSAMKRKRQNVPNKIEETNTYRRLCNNRRQEERRKRLANVFASNDIILADPSVMFVEDVSVFAEEENVDDDTLEDLSEQCNQGELF</sequence>
<dbReference type="EMBL" id="CAJNYU010000675">
    <property type="protein sequence ID" value="CAF3380936.1"/>
    <property type="molecule type" value="Genomic_DNA"/>
</dbReference>
<gene>
    <name evidence="1" type="ORF">FME351_LOCUS7236</name>
</gene>
<evidence type="ECO:0000313" key="1">
    <source>
        <dbReference type="EMBL" id="CAF3380936.1"/>
    </source>
</evidence>
<reference evidence="1" key="1">
    <citation type="submission" date="2021-02" db="EMBL/GenBank/DDBJ databases">
        <authorList>
            <person name="Nowell W R."/>
        </authorList>
    </citation>
    <scope>NUCLEOTIDE SEQUENCE</scope>
</reference>
<dbReference type="Proteomes" id="UP000663869">
    <property type="component" value="Unassembled WGS sequence"/>
</dbReference>
<dbReference type="AlphaFoldDB" id="A0A817YEN2"/>
<accession>A0A817YEN2</accession>
<comment type="caution">
    <text evidence="1">The sequence shown here is derived from an EMBL/GenBank/DDBJ whole genome shotgun (WGS) entry which is preliminary data.</text>
</comment>
<organism evidence="1 2">
    <name type="scientific">Rotaria socialis</name>
    <dbReference type="NCBI Taxonomy" id="392032"/>
    <lineage>
        <taxon>Eukaryota</taxon>
        <taxon>Metazoa</taxon>
        <taxon>Spiralia</taxon>
        <taxon>Gnathifera</taxon>
        <taxon>Rotifera</taxon>
        <taxon>Eurotatoria</taxon>
        <taxon>Bdelloidea</taxon>
        <taxon>Philodinida</taxon>
        <taxon>Philodinidae</taxon>
        <taxon>Rotaria</taxon>
    </lineage>
</organism>
<evidence type="ECO:0000313" key="2">
    <source>
        <dbReference type="Proteomes" id="UP000663869"/>
    </source>
</evidence>